<sequence>MPGRKRKNAGKTRGAQGKQEEAADGSEQFMCYIASMMANMTPARAEELLNSMSDPTDDAASDRNPTAASSDDILKNGIDMAMTRASVEVGMKDLGADAEKYQLVRDGIAGALLDSYWFLSTNWSNWAARDHVRRLTLDMDKFACENRVEVSASPVWFGAAYVQLYVRRSFGSPPADLVAIWKKHHLQEKFLTSCQAYVDSMAGHFQDGDHTPVDIEPLTYGRPRHDFLDPGPVGLLPILRERKRSSADAQPRPNFVDSTRAMRKWRRKDALAIVNSLPLTTELHSDSSQIQQVVSAIPSAGLVQKWAVQRKCDKIRGWCEEAVDDHLTEVEAEDESVDERLNDLDAAAREILTHAERCQEPLKQMLISIGSAMMGDAAARQAR</sequence>
<organism evidence="2 3">
    <name type="scientific">Hapsidospora chrysogenum (strain ATCC 11550 / CBS 779.69 / DSM 880 / IAM 14645 / JCM 23072 / IMI 49137)</name>
    <name type="common">Acremonium chrysogenum</name>
    <dbReference type="NCBI Taxonomy" id="857340"/>
    <lineage>
        <taxon>Eukaryota</taxon>
        <taxon>Fungi</taxon>
        <taxon>Dikarya</taxon>
        <taxon>Ascomycota</taxon>
        <taxon>Pezizomycotina</taxon>
        <taxon>Sordariomycetes</taxon>
        <taxon>Hypocreomycetidae</taxon>
        <taxon>Hypocreales</taxon>
        <taxon>Bionectriaceae</taxon>
        <taxon>Hapsidospora</taxon>
    </lineage>
</organism>
<evidence type="ECO:0000313" key="2">
    <source>
        <dbReference type="EMBL" id="KFH41209.1"/>
    </source>
</evidence>
<accession>A0A086SVS7</accession>
<reference evidence="3" key="1">
    <citation type="journal article" date="2014" name="Genome Announc.">
        <title>Genome sequence and annotation of Acremonium chrysogenum, producer of the beta-lactam antibiotic cephalosporin C.</title>
        <authorList>
            <person name="Terfehr D."/>
            <person name="Dahlmann T.A."/>
            <person name="Specht T."/>
            <person name="Zadra I."/>
            <person name="Kuernsteiner H."/>
            <person name="Kueck U."/>
        </authorList>
    </citation>
    <scope>NUCLEOTIDE SEQUENCE [LARGE SCALE GENOMIC DNA]</scope>
    <source>
        <strain evidence="3">ATCC 11550 / CBS 779.69 / DSM 880 / IAM 14645 / JCM 23072 / IMI 49137</strain>
    </source>
</reference>
<keyword evidence="3" id="KW-1185">Reference proteome</keyword>
<feature type="region of interest" description="Disordered" evidence="1">
    <location>
        <begin position="1"/>
        <end position="23"/>
    </location>
</feature>
<name>A0A086SVS7_HAPC1</name>
<dbReference type="EMBL" id="JPKY01000140">
    <property type="protein sequence ID" value="KFH41209.1"/>
    <property type="molecule type" value="Genomic_DNA"/>
</dbReference>
<dbReference type="Proteomes" id="UP000029964">
    <property type="component" value="Unassembled WGS sequence"/>
</dbReference>
<protein>
    <submittedName>
        <fullName evidence="2">Uncharacterized protein</fullName>
    </submittedName>
</protein>
<evidence type="ECO:0000256" key="1">
    <source>
        <dbReference type="SAM" id="MobiDB-lite"/>
    </source>
</evidence>
<gene>
    <name evidence="2" type="ORF">ACRE_080600</name>
</gene>
<feature type="region of interest" description="Disordered" evidence="1">
    <location>
        <begin position="52"/>
        <end position="72"/>
    </location>
</feature>
<evidence type="ECO:0000313" key="3">
    <source>
        <dbReference type="Proteomes" id="UP000029964"/>
    </source>
</evidence>
<proteinExistence type="predicted"/>
<dbReference type="AlphaFoldDB" id="A0A086SVS7"/>
<comment type="caution">
    <text evidence="2">The sequence shown here is derived from an EMBL/GenBank/DDBJ whole genome shotgun (WGS) entry which is preliminary data.</text>
</comment>
<feature type="compositionally biased region" description="Basic residues" evidence="1">
    <location>
        <begin position="1"/>
        <end position="10"/>
    </location>
</feature>
<dbReference type="HOGENOM" id="CLU_721529_0_0_1"/>